<feature type="transmembrane region" description="Helical" evidence="7">
    <location>
        <begin position="33"/>
        <end position="50"/>
    </location>
</feature>
<dbReference type="RefSeq" id="WP_236863026.1">
    <property type="nucleotide sequence ID" value="NZ_BAABAZ010000012.1"/>
</dbReference>
<evidence type="ECO:0000256" key="2">
    <source>
        <dbReference type="ARBA" id="ARBA00009773"/>
    </source>
</evidence>
<comment type="subcellular location">
    <subcellularLocation>
        <location evidence="1">Membrane</location>
        <topology evidence="1">Multi-pass membrane protein</topology>
    </subcellularLocation>
</comment>
<evidence type="ECO:0000256" key="4">
    <source>
        <dbReference type="ARBA" id="ARBA00022989"/>
    </source>
</evidence>
<evidence type="ECO:0000256" key="6">
    <source>
        <dbReference type="SAM" id="MobiDB-lite"/>
    </source>
</evidence>
<dbReference type="Proteomes" id="UP001501586">
    <property type="component" value="Unassembled WGS sequence"/>
</dbReference>
<dbReference type="PANTHER" id="PTHR21716">
    <property type="entry name" value="TRANSMEMBRANE PROTEIN"/>
    <property type="match status" value="1"/>
</dbReference>
<feature type="transmembrane region" description="Helical" evidence="7">
    <location>
        <begin position="85"/>
        <end position="111"/>
    </location>
</feature>
<organism evidence="8 9">
    <name type="scientific">Brevibacterium daeguense</name>
    <dbReference type="NCBI Taxonomy" id="909936"/>
    <lineage>
        <taxon>Bacteria</taxon>
        <taxon>Bacillati</taxon>
        <taxon>Actinomycetota</taxon>
        <taxon>Actinomycetes</taxon>
        <taxon>Micrococcales</taxon>
        <taxon>Brevibacteriaceae</taxon>
        <taxon>Brevibacterium</taxon>
    </lineage>
</organism>
<proteinExistence type="inferred from homology"/>
<dbReference type="PANTHER" id="PTHR21716:SF64">
    <property type="entry name" value="AI-2 TRANSPORT PROTEIN TQSA"/>
    <property type="match status" value="1"/>
</dbReference>
<protein>
    <recommendedName>
        <fullName evidence="10">AI-2E family transporter</fullName>
    </recommendedName>
</protein>
<feature type="transmembrane region" description="Helical" evidence="7">
    <location>
        <begin position="248"/>
        <end position="270"/>
    </location>
</feature>
<evidence type="ECO:0000313" key="9">
    <source>
        <dbReference type="Proteomes" id="UP001501586"/>
    </source>
</evidence>
<dbReference type="Pfam" id="PF01594">
    <property type="entry name" value="AI-2E_transport"/>
    <property type="match status" value="1"/>
</dbReference>
<comment type="caution">
    <text evidence="8">The sequence shown here is derived from an EMBL/GenBank/DDBJ whole genome shotgun (WGS) entry which is preliminary data.</text>
</comment>
<keyword evidence="3 7" id="KW-0812">Transmembrane</keyword>
<feature type="transmembrane region" description="Helical" evidence="7">
    <location>
        <begin position="323"/>
        <end position="349"/>
    </location>
</feature>
<evidence type="ECO:0000256" key="1">
    <source>
        <dbReference type="ARBA" id="ARBA00004141"/>
    </source>
</evidence>
<evidence type="ECO:0000256" key="5">
    <source>
        <dbReference type="ARBA" id="ARBA00023136"/>
    </source>
</evidence>
<feature type="compositionally biased region" description="Low complexity" evidence="6">
    <location>
        <begin position="401"/>
        <end position="413"/>
    </location>
</feature>
<feature type="transmembrane region" description="Helical" evidence="7">
    <location>
        <begin position="56"/>
        <end position="73"/>
    </location>
</feature>
<reference evidence="9" key="1">
    <citation type="journal article" date="2019" name="Int. J. Syst. Evol. Microbiol.">
        <title>The Global Catalogue of Microorganisms (GCM) 10K type strain sequencing project: providing services to taxonomists for standard genome sequencing and annotation.</title>
        <authorList>
            <consortium name="The Broad Institute Genomics Platform"/>
            <consortium name="The Broad Institute Genome Sequencing Center for Infectious Disease"/>
            <person name="Wu L."/>
            <person name="Ma J."/>
        </authorList>
    </citation>
    <scope>NUCLEOTIDE SEQUENCE [LARGE SCALE GENOMIC DNA]</scope>
    <source>
        <strain evidence="9">JCM 17458</strain>
    </source>
</reference>
<evidence type="ECO:0000256" key="7">
    <source>
        <dbReference type="SAM" id="Phobius"/>
    </source>
</evidence>
<evidence type="ECO:0000313" key="8">
    <source>
        <dbReference type="EMBL" id="GAA4285229.1"/>
    </source>
</evidence>
<dbReference type="EMBL" id="BAABAZ010000012">
    <property type="protein sequence ID" value="GAA4285229.1"/>
    <property type="molecule type" value="Genomic_DNA"/>
</dbReference>
<feature type="region of interest" description="Disordered" evidence="6">
    <location>
        <begin position="396"/>
        <end position="453"/>
    </location>
</feature>
<name>A0ABP8EML5_9MICO</name>
<dbReference type="InterPro" id="IPR002549">
    <property type="entry name" value="AI-2E-like"/>
</dbReference>
<feature type="transmembrane region" description="Helical" evidence="7">
    <location>
        <begin position="282"/>
        <end position="303"/>
    </location>
</feature>
<keyword evidence="4 7" id="KW-1133">Transmembrane helix</keyword>
<keyword evidence="9" id="KW-1185">Reference proteome</keyword>
<feature type="transmembrane region" description="Helical" evidence="7">
    <location>
        <begin position="220"/>
        <end position="242"/>
    </location>
</feature>
<keyword evidence="5 7" id="KW-0472">Membrane</keyword>
<feature type="transmembrane region" description="Helical" evidence="7">
    <location>
        <begin position="168"/>
        <end position="187"/>
    </location>
</feature>
<evidence type="ECO:0008006" key="10">
    <source>
        <dbReference type="Google" id="ProtNLM"/>
    </source>
</evidence>
<sequence length="453" mass="48299">MSSAGGDPAAVHNPALLQAESSATGSSETWPRFLLVVLGIAGLAYTLHFFQGLQDIIAPVFLAINLVIVAYPLQGWLVAHRTPRFIAAMVTVVVVLIVIVAFFGLTAWSIAELIMVIPDYVDELTRTYTDILAWLSTVGVTSGVIEEQLASFDVGTIFSTLAPVLSNASLVVSLLVTVVMAVFFVAVDSMSFPRRLDLTSRVRPRFATAMHTFAQGVRRYWVVATIFGLIVAVLDIAALWIIGVPMALVWGVLAFLTNYIPNVGFLIGLIPPAIMALIDSGWWDAFWVVAAYSVLNFIIQSIIQPKFTGESVGVTPFMSFLSLLFWYWVLGWMGALLALPATLLLKALLVDADPKARWINNLIASDLSTGSGLPVTRYRRRTLEPSRAVVFSSGLGRDSDAATSDPSADVTATGPAAVGPAVSDDATAVSPAASDATAPGQAARGAEGDARTL</sequence>
<gene>
    <name evidence="8" type="ORF">GCM10022261_27600</name>
</gene>
<accession>A0ABP8EML5</accession>
<comment type="similarity">
    <text evidence="2">Belongs to the autoinducer-2 exporter (AI-2E) (TC 2.A.86) family.</text>
</comment>
<evidence type="ECO:0000256" key="3">
    <source>
        <dbReference type="ARBA" id="ARBA00022692"/>
    </source>
</evidence>